<proteinExistence type="predicted"/>
<gene>
    <name evidence="2" type="ORF">IM811_000473</name>
</gene>
<dbReference type="InterPro" id="IPR037069">
    <property type="entry name" value="AcylCoA_DH/ox_N_sf"/>
</dbReference>
<dbReference type="Proteomes" id="UP000616885">
    <property type="component" value="Unassembled WGS sequence"/>
</dbReference>
<dbReference type="GO" id="GO:0016627">
    <property type="term" value="F:oxidoreductase activity, acting on the CH-CH group of donors"/>
    <property type="evidence" value="ECO:0007669"/>
    <property type="project" value="InterPro"/>
</dbReference>
<dbReference type="AlphaFoldDB" id="A0A8H7TSZ4"/>
<dbReference type="GO" id="GO:0050660">
    <property type="term" value="F:flavin adenine dinucleotide binding"/>
    <property type="evidence" value="ECO:0007669"/>
    <property type="project" value="InterPro"/>
</dbReference>
<protein>
    <recommendedName>
        <fullName evidence="4">Acyl-CoA dehydrogenase/oxidase N-terminal domain-containing protein</fullName>
    </recommendedName>
</protein>
<feature type="compositionally biased region" description="Low complexity" evidence="1">
    <location>
        <begin position="130"/>
        <end position="156"/>
    </location>
</feature>
<name>A0A8H7TSZ4_BIOOC</name>
<evidence type="ECO:0000256" key="1">
    <source>
        <dbReference type="SAM" id="MobiDB-lite"/>
    </source>
</evidence>
<dbReference type="EMBL" id="JADCTT010000001">
    <property type="protein sequence ID" value="KAF9758779.1"/>
    <property type="molecule type" value="Genomic_DNA"/>
</dbReference>
<evidence type="ECO:0000313" key="2">
    <source>
        <dbReference type="EMBL" id="KAF9758779.1"/>
    </source>
</evidence>
<feature type="region of interest" description="Disordered" evidence="1">
    <location>
        <begin position="129"/>
        <end position="176"/>
    </location>
</feature>
<feature type="compositionally biased region" description="Pro residues" evidence="1">
    <location>
        <begin position="157"/>
        <end position="176"/>
    </location>
</feature>
<organism evidence="2 3">
    <name type="scientific">Bionectria ochroleuca</name>
    <name type="common">Gliocladium roseum</name>
    <dbReference type="NCBI Taxonomy" id="29856"/>
    <lineage>
        <taxon>Eukaryota</taxon>
        <taxon>Fungi</taxon>
        <taxon>Dikarya</taxon>
        <taxon>Ascomycota</taxon>
        <taxon>Pezizomycotina</taxon>
        <taxon>Sordariomycetes</taxon>
        <taxon>Hypocreomycetidae</taxon>
        <taxon>Hypocreales</taxon>
        <taxon>Bionectriaceae</taxon>
        <taxon>Clonostachys</taxon>
    </lineage>
</organism>
<evidence type="ECO:0008006" key="4">
    <source>
        <dbReference type="Google" id="ProtNLM"/>
    </source>
</evidence>
<evidence type="ECO:0000313" key="3">
    <source>
        <dbReference type="Proteomes" id="UP000616885"/>
    </source>
</evidence>
<sequence length="176" mass="18685">MSANVPFAEPPWLNGIPSPYFDESHKRVQAACRDFIGRTLSQHAFEWETAEDVPPHVFGEFAKANFLVPALPAPLPAEWLRRVGITHMPGGIPVEDWNYLHALIYADEMSQSGLAGPAGSLTTGMAFGVPPSSATAARSSRSASSLTSSRAASAPASPSPSPRPAPTWPTSSPPPR</sequence>
<comment type="caution">
    <text evidence="2">The sequence shown here is derived from an EMBL/GenBank/DDBJ whole genome shotgun (WGS) entry which is preliminary data.</text>
</comment>
<dbReference type="Gene3D" id="1.10.540.10">
    <property type="entry name" value="Acyl-CoA dehydrogenase/oxidase, N-terminal domain"/>
    <property type="match status" value="1"/>
</dbReference>
<dbReference type="InterPro" id="IPR009100">
    <property type="entry name" value="AcylCoA_DH/oxidase_NM_dom_sf"/>
</dbReference>
<accession>A0A8H7TSZ4</accession>
<dbReference type="SUPFAM" id="SSF56645">
    <property type="entry name" value="Acyl-CoA dehydrogenase NM domain-like"/>
    <property type="match status" value="1"/>
</dbReference>
<reference evidence="2" key="1">
    <citation type="submission" date="2020-10" db="EMBL/GenBank/DDBJ databases">
        <title>High-Quality Genome Resource of Clonostachys rosea strain S41 by Oxford Nanopore Long-Read Sequencing.</title>
        <authorList>
            <person name="Wang H."/>
        </authorList>
    </citation>
    <scope>NUCLEOTIDE SEQUENCE</scope>
    <source>
        <strain evidence="2">S41</strain>
    </source>
</reference>